<dbReference type="GO" id="GO:0003724">
    <property type="term" value="F:RNA helicase activity"/>
    <property type="evidence" value="ECO:0007669"/>
    <property type="project" value="UniProtKB-EC"/>
</dbReference>
<dbReference type="PROSITE" id="PS00690">
    <property type="entry name" value="DEAH_ATP_HELICASE"/>
    <property type="match status" value="1"/>
</dbReference>
<dbReference type="Pfam" id="PF00271">
    <property type="entry name" value="Helicase_C"/>
    <property type="match status" value="1"/>
</dbReference>
<dbReference type="HOGENOM" id="CLU_001832_5_11_1"/>
<dbReference type="GO" id="GO:0045943">
    <property type="term" value="P:positive regulation of transcription by RNA polymerase I"/>
    <property type="evidence" value="ECO:0007669"/>
    <property type="project" value="TreeGrafter"/>
</dbReference>
<dbReference type="PANTHER" id="PTHR18934:SF118">
    <property type="entry name" value="ATP-DEPENDENT RNA HELICASE DHX33"/>
    <property type="match status" value="1"/>
</dbReference>
<dbReference type="PROSITE" id="PS51192">
    <property type="entry name" value="HELICASE_ATP_BIND_1"/>
    <property type="match status" value="1"/>
</dbReference>
<dbReference type="Gene3D" id="3.40.50.300">
    <property type="entry name" value="P-loop containing nucleotide triphosphate hydrolases"/>
    <property type="match status" value="2"/>
</dbReference>
<dbReference type="CDD" id="cd17978">
    <property type="entry name" value="DEXHc_DHX33"/>
    <property type="match status" value="1"/>
</dbReference>
<dbReference type="KEGG" id="dwi:6642649"/>
<organism evidence="9 10">
    <name type="scientific">Drosophila willistoni</name>
    <name type="common">Fruit fly</name>
    <dbReference type="NCBI Taxonomy" id="7260"/>
    <lineage>
        <taxon>Eukaryota</taxon>
        <taxon>Metazoa</taxon>
        <taxon>Ecdysozoa</taxon>
        <taxon>Arthropoda</taxon>
        <taxon>Hexapoda</taxon>
        <taxon>Insecta</taxon>
        <taxon>Pterygota</taxon>
        <taxon>Neoptera</taxon>
        <taxon>Endopterygota</taxon>
        <taxon>Diptera</taxon>
        <taxon>Brachycera</taxon>
        <taxon>Muscomorpha</taxon>
        <taxon>Ephydroidea</taxon>
        <taxon>Drosophilidae</taxon>
        <taxon>Drosophila</taxon>
        <taxon>Sophophora</taxon>
    </lineage>
</organism>
<keyword evidence="3 9" id="KW-0378">Hydrolase</keyword>
<dbReference type="InterPro" id="IPR002464">
    <property type="entry name" value="DNA/RNA_helicase_DEAH_CS"/>
</dbReference>
<dbReference type="InterPro" id="IPR007502">
    <property type="entry name" value="Helicase-assoc_dom"/>
</dbReference>
<dbReference type="AlphaFoldDB" id="B4MUD6"/>
<dbReference type="Pfam" id="PF00270">
    <property type="entry name" value="DEAD"/>
    <property type="match status" value="1"/>
</dbReference>
<dbReference type="Pfam" id="PF04408">
    <property type="entry name" value="WHD_HA2"/>
    <property type="match status" value="1"/>
</dbReference>
<evidence type="ECO:0000313" key="10">
    <source>
        <dbReference type="Proteomes" id="UP000007798"/>
    </source>
</evidence>
<dbReference type="SMART" id="SM00847">
    <property type="entry name" value="HA2"/>
    <property type="match status" value="1"/>
</dbReference>
<accession>B4MUD6</accession>
<dbReference type="Gene3D" id="1.20.120.1080">
    <property type="match status" value="1"/>
</dbReference>
<dbReference type="Pfam" id="PF07717">
    <property type="entry name" value="OB_NTP_bind"/>
    <property type="match status" value="1"/>
</dbReference>
<dbReference type="InParanoid" id="B4MUD6"/>
<dbReference type="PROSITE" id="PS51194">
    <property type="entry name" value="HELICASE_CTER"/>
    <property type="match status" value="1"/>
</dbReference>
<sequence length="687" mass="77371">MDSKYMALGNTGGLPSISFSVKRKIETIESHSGFSSKSPHVPAKHPRLTNSKKPSIGYNQHLLPVFNCQQRILREIDENDTVLIMGETGSGKTTQIPQFLLHAGYARNQMMIVITQPRRVAAITVARRVAQELSSTIGDLVGYTVRFEDVTSEKTKIRFLTDGVLLRESILDRLLLKYSVIMLDEAHERTVNGDLLFGIVKTAQKERKKRKLANLKVIVTSATMDIDHFGKYFNCRGLYLEGRTHPVRVMHAKEPQDDYIHAVLVTLFEIHRNEPIDHDVLIFLTGQDEIEGLAQQIRQLAKINTTGPSDVRVFTLYSQLSQAKQLECFLPVPANTRKIVLATNIAETSITIPGIRCVIDCGYVKEKHFNPSSCFDSLKTVRISKAQAWQRTGRAGRDAPGICYRTYTRKDMETFKTATDPEILRINTTSTVLQLLALGIKCENFDFLDMPSEESLNKANRDLETLGAIKFGGDGTANITPLGRLMVHFPLDPRYSKLLLSAPKFNCLEEMLSLVAVLSSDNIFVVHTEKSELAALAHAKFQSKHGDHLTLLNVFNAFQKTEKPKVWCHDNFLNLRNLTYARNVRNQLADISTNIGLTLSSGANVESQKKCLINGLFDNIAVLQKDGNYQTILGRHKAKIHPSSVLHGKYKPNYILFNELIQTDQNFLRLVTEICVEWVEEVVPHFK</sequence>
<dbReference type="EMBL" id="CH963857">
    <property type="protein sequence ID" value="EDW76062.2"/>
    <property type="molecule type" value="Genomic_DNA"/>
</dbReference>
<evidence type="ECO:0000313" key="9">
    <source>
        <dbReference type="EMBL" id="EDW76062.2"/>
    </source>
</evidence>
<dbReference type="InterPro" id="IPR011545">
    <property type="entry name" value="DEAD/DEAH_box_helicase_dom"/>
</dbReference>
<dbReference type="EC" id="3.6.4.13" evidence="1"/>
<feature type="non-terminal residue" evidence="9">
    <location>
        <position position="687"/>
    </location>
</feature>
<evidence type="ECO:0000256" key="2">
    <source>
        <dbReference type="ARBA" id="ARBA00022741"/>
    </source>
</evidence>
<dbReference type="InterPro" id="IPR027417">
    <property type="entry name" value="P-loop_NTPase"/>
</dbReference>
<dbReference type="SUPFAM" id="SSF52540">
    <property type="entry name" value="P-loop containing nucleoside triphosphate hydrolases"/>
    <property type="match status" value="1"/>
</dbReference>
<feature type="domain" description="Helicase C-terminal" evidence="8">
    <location>
        <begin position="263"/>
        <end position="439"/>
    </location>
</feature>
<evidence type="ECO:0000256" key="4">
    <source>
        <dbReference type="ARBA" id="ARBA00022806"/>
    </source>
</evidence>
<dbReference type="OrthoDB" id="10253254at2759"/>
<comment type="catalytic activity">
    <reaction evidence="6">
        <text>ATP + H2O = ADP + phosphate + H(+)</text>
        <dbReference type="Rhea" id="RHEA:13065"/>
        <dbReference type="ChEBI" id="CHEBI:15377"/>
        <dbReference type="ChEBI" id="CHEBI:15378"/>
        <dbReference type="ChEBI" id="CHEBI:30616"/>
        <dbReference type="ChEBI" id="CHEBI:43474"/>
        <dbReference type="ChEBI" id="CHEBI:456216"/>
        <dbReference type="EC" id="3.6.4.13"/>
    </reaction>
</comment>
<dbReference type="InterPro" id="IPR001650">
    <property type="entry name" value="Helicase_C-like"/>
</dbReference>
<keyword evidence="10" id="KW-1185">Reference proteome</keyword>
<evidence type="ECO:0000259" key="8">
    <source>
        <dbReference type="PROSITE" id="PS51194"/>
    </source>
</evidence>
<dbReference type="GO" id="GO:0003725">
    <property type="term" value="F:double-stranded RNA binding"/>
    <property type="evidence" value="ECO:0007669"/>
    <property type="project" value="TreeGrafter"/>
</dbReference>
<dbReference type="InterPro" id="IPR014001">
    <property type="entry name" value="Helicase_ATP-bd"/>
</dbReference>
<dbReference type="InterPro" id="IPR011709">
    <property type="entry name" value="DEAD-box_helicase_OB_fold"/>
</dbReference>
<dbReference type="GO" id="GO:0005524">
    <property type="term" value="F:ATP binding"/>
    <property type="evidence" value="ECO:0007669"/>
    <property type="project" value="UniProtKB-KW"/>
</dbReference>
<name>B4MUD6_DROWI</name>
<dbReference type="GO" id="GO:0005730">
    <property type="term" value="C:nucleolus"/>
    <property type="evidence" value="ECO:0007669"/>
    <property type="project" value="TreeGrafter"/>
</dbReference>
<keyword evidence="2" id="KW-0547">Nucleotide-binding</keyword>
<proteinExistence type="predicted"/>
<evidence type="ECO:0000256" key="3">
    <source>
        <dbReference type="ARBA" id="ARBA00022801"/>
    </source>
</evidence>
<dbReference type="Pfam" id="PF21010">
    <property type="entry name" value="HA2_C"/>
    <property type="match status" value="1"/>
</dbReference>
<keyword evidence="4" id="KW-0347">Helicase</keyword>
<evidence type="ECO:0000256" key="6">
    <source>
        <dbReference type="ARBA" id="ARBA00047984"/>
    </source>
</evidence>
<dbReference type="FunCoup" id="B4MUD6">
    <property type="interactions" value="464"/>
</dbReference>
<dbReference type="SMART" id="SM00487">
    <property type="entry name" value="DEXDc"/>
    <property type="match status" value="1"/>
</dbReference>
<dbReference type="CDD" id="cd18791">
    <property type="entry name" value="SF2_C_RHA"/>
    <property type="match status" value="1"/>
</dbReference>
<feature type="domain" description="Helicase ATP-binding" evidence="7">
    <location>
        <begin position="73"/>
        <end position="242"/>
    </location>
</feature>
<dbReference type="STRING" id="7260.B4MUD6"/>
<protein>
    <recommendedName>
        <fullName evidence="1">RNA helicase</fullName>
        <ecNumber evidence="1">3.6.4.13</ecNumber>
    </recommendedName>
</protein>
<dbReference type="InterPro" id="IPR048333">
    <property type="entry name" value="HA2_WH"/>
</dbReference>
<dbReference type="FunFam" id="3.40.50.300:FF:000145">
    <property type="entry name" value="probable ATP-dependent RNA helicase DHX40"/>
    <property type="match status" value="1"/>
</dbReference>
<dbReference type="FunFam" id="3.40.50.300:FF:000750">
    <property type="entry name" value="Putative ATP-dependent RNA helicase DHX33"/>
    <property type="match status" value="1"/>
</dbReference>
<evidence type="ECO:0000256" key="5">
    <source>
        <dbReference type="ARBA" id="ARBA00022840"/>
    </source>
</evidence>
<dbReference type="SMR" id="B4MUD6"/>
<dbReference type="PANTHER" id="PTHR18934">
    <property type="entry name" value="ATP-DEPENDENT RNA HELICASE"/>
    <property type="match status" value="1"/>
</dbReference>
<reference evidence="9 10" key="1">
    <citation type="journal article" date="2007" name="Nature">
        <title>Evolution of genes and genomes on the Drosophila phylogeny.</title>
        <authorList>
            <consortium name="Drosophila 12 Genomes Consortium"/>
            <person name="Clark A.G."/>
            <person name="Eisen M.B."/>
            <person name="Smith D.R."/>
            <person name="Bergman C.M."/>
            <person name="Oliver B."/>
            <person name="Markow T.A."/>
            <person name="Kaufman T.C."/>
            <person name="Kellis M."/>
            <person name="Gelbart W."/>
            <person name="Iyer V.N."/>
            <person name="Pollard D.A."/>
            <person name="Sackton T.B."/>
            <person name="Larracuente A.M."/>
            <person name="Singh N.D."/>
            <person name="Abad J.P."/>
            <person name="Abt D.N."/>
            <person name="Adryan B."/>
            <person name="Aguade M."/>
            <person name="Akashi H."/>
            <person name="Anderson W.W."/>
            <person name="Aquadro C.F."/>
            <person name="Ardell D.H."/>
            <person name="Arguello R."/>
            <person name="Artieri C.G."/>
            <person name="Barbash D.A."/>
            <person name="Barker D."/>
            <person name="Barsanti P."/>
            <person name="Batterham P."/>
            <person name="Batzoglou S."/>
            <person name="Begun D."/>
            <person name="Bhutkar A."/>
            <person name="Blanco E."/>
            <person name="Bosak S.A."/>
            <person name="Bradley R.K."/>
            <person name="Brand A.D."/>
            <person name="Brent M.R."/>
            <person name="Brooks A.N."/>
            <person name="Brown R.H."/>
            <person name="Butlin R.K."/>
            <person name="Caggese C."/>
            <person name="Calvi B.R."/>
            <person name="Bernardo de Carvalho A."/>
            <person name="Caspi A."/>
            <person name="Castrezana S."/>
            <person name="Celniker S.E."/>
            <person name="Chang J.L."/>
            <person name="Chapple C."/>
            <person name="Chatterji S."/>
            <person name="Chinwalla A."/>
            <person name="Civetta A."/>
            <person name="Clifton S.W."/>
            <person name="Comeron J.M."/>
            <person name="Costello J.C."/>
            <person name="Coyne J.A."/>
            <person name="Daub J."/>
            <person name="David R.G."/>
            <person name="Delcher A.L."/>
            <person name="Delehaunty K."/>
            <person name="Do C.B."/>
            <person name="Ebling H."/>
            <person name="Edwards K."/>
            <person name="Eickbush T."/>
            <person name="Evans J.D."/>
            <person name="Filipski A."/>
            <person name="Findeiss S."/>
            <person name="Freyhult E."/>
            <person name="Fulton L."/>
            <person name="Fulton R."/>
            <person name="Garcia A.C."/>
            <person name="Gardiner A."/>
            <person name="Garfield D.A."/>
            <person name="Garvin B.E."/>
            <person name="Gibson G."/>
            <person name="Gilbert D."/>
            <person name="Gnerre S."/>
            <person name="Godfrey J."/>
            <person name="Good R."/>
            <person name="Gotea V."/>
            <person name="Gravely B."/>
            <person name="Greenberg A.J."/>
            <person name="Griffiths-Jones S."/>
            <person name="Gross S."/>
            <person name="Guigo R."/>
            <person name="Gustafson E.A."/>
            <person name="Haerty W."/>
            <person name="Hahn M.W."/>
            <person name="Halligan D.L."/>
            <person name="Halpern A.L."/>
            <person name="Halter G.M."/>
            <person name="Han M.V."/>
            <person name="Heger A."/>
            <person name="Hillier L."/>
            <person name="Hinrichs A.S."/>
            <person name="Holmes I."/>
            <person name="Hoskins R.A."/>
            <person name="Hubisz M.J."/>
            <person name="Hultmark D."/>
            <person name="Huntley M.A."/>
            <person name="Jaffe D.B."/>
            <person name="Jagadeeshan S."/>
            <person name="Jeck W.R."/>
            <person name="Johnson J."/>
            <person name="Jones C.D."/>
            <person name="Jordan W.C."/>
            <person name="Karpen G.H."/>
            <person name="Kataoka E."/>
            <person name="Keightley P.D."/>
            <person name="Kheradpour P."/>
            <person name="Kirkness E.F."/>
            <person name="Koerich L.B."/>
            <person name="Kristiansen K."/>
            <person name="Kudrna D."/>
            <person name="Kulathinal R.J."/>
            <person name="Kumar S."/>
            <person name="Kwok R."/>
            <person name="Lander E."/>
            <person name="Langley C.H."/>
            <person name="Lapoint R."/>
            <person name="Lazzaro B.P."/>
            <person name="Lee S.J."/>
            <person name="Levesque L."/>
            <person name="Li R."/>
            <person name="Lin C.F."/>
            <person name="Lin M.F."/>
            <person name="Lindblad-Toh K."/>
            <person name="Llopart A."/>
            <person name="Long M."/>
            <person name="Low L."/>
            <person name="Lozovsky E."/>
            <person name="Lu J."/>
            <person name="Luo M."/>
            <person name="Machado C.A."/>
            <person name="Makalowski W."/>
            <person name="Marzo M."/>
            <person name="Matsuda M."/>
            <person name="Matzkin L."/>
            <person name="McAllister B."/>
            <person name="McBride C.S."/>
            <person name="McKernan B."/>
            <person name="McKernan K."/>
            <person name="Mendez-Lago M."/>
            <person name="Minx P."/>
            <person name="Mollenhauer M.U."/>
            <person name="Montooth K."/>
            <person name="Mount S.M."/>
            <person name="Mu X."/>
            <person name="Myers E."/>
            <person name="Negre B."/>
            <person name="Newfeld S."/>
            <person name="Nielsen R."/>
            <person name="Noor M.A."/>
            <person name="O'Grady P."/>
            <person name="Pachter L."/>
            <person name="Papaceit M."/>
            <person name="Parisi M.J."/>
            <person name="Parisi M."/>
            <person name="Parts L."/>
            <person name="Pedersen J.S."/>
            <person name="Pesole G."/>
            <person name="Phillippy A.M."/>
            <person name="Ponting C.P."/>
            <person name="Pop M."/>
            <person name="Porcelli D."/>
            <person name="Powell J.R."/>
            <person name="Prohaska S."/>
            <person name="Pruitt K."/>
            <person name="Puig M."/>
            <person name="Quesneville H."/>
            <person name="Ram K.R."/>
            <person name="Rand D."/>
            <person name="Rasmussen M.D."/>
            <person name="Reed L.K."/>
            <person name="Reenan R."/>
            <person name="Reily A."/>
            <person name="Remington K.A."/>
            <person name="Rieger T.T."/>
            <person name="Ritchie M.G."/>
            <person name="Robin C."/>
            <person name="Rogers Y.H."/>
            <person name="Rohde C."/>
            <person name="Rozas J."/>
            <person name="Rubenfield M.J."/>
            <person name="Ruiz A."/>
            <person name="Russo S."/>
            <person name="Salzberg S.L."/>
            <person name="Sanchez-Gracia A."/>
            <person name="Saranga D.J."/>
            <person name="Sato H."/>
            <person name="Schaeffer S.W."/>
            <person name="Schatz M.C."/>
            <person name="Schlenke T."/>
            <person name="Schwartz R."/>
            <person name="Segarra C."/>
            <person name="Singh R.S."/>
            <person name="Sirot L."/>
            <person name="Sirota M."/>
            <person name="Sisneros N.B."/>
            <person name="Smith C.D."/>
            <person name="Smith T.F."/>
            <person name="Spieth J."/>
            <person name="Stage D.E."/>
            <person name="Stark A."/>
            <person name="Stephan W."/>
            <person name="Strausberg R.L."/>
            <person name="Strempel S."/>
            <person name="Sturgill D."/>
            <person name="Sutton G."/>
            <person name="Sutton G.G."/>
            <person name="Tao W."/>
            <person name="Teichmann S."/>
            <person name="Tobari Y.N."/>
            <person name="Tomimura Y."/>
            <person name="Tsolas J.M."/>
            <person name="Valente V.L."/>
            <person name="Venter E."/>
            <person name="Venter J.C."/>
            <person name="Vicario S."/>
            <person name="Vieira F.G."/>
            <person name="Vilella A.J."/>
            <person name="Villasante A."/>
            <person name="Walenz B."/>
            <person name="Wang J."/>
            <person name="Wasserman M."/>
            <person name="Watts T."/>
            <person name="Wilson D."/>
            <person name="Wilson R.K."/>
            <person name="Wing R.A."/>
            <person name="Wolfner M.F."/>
            <person name="Wong A."/>
            <person name="Wong G.K."/>
            <person name="Wu C.I."/>
            <person name="Wu G."/>
            <person name="Yamamoto D."/>
            <person name="Yang H.P."/>
            <person name="Yang S.P."/>
            <person name="Yorke J.A."/>
            <person name="Yoshida K."/>
            <person name="Zdobnov E."/>
            <person name="Zhang P."/>
            <person name="Zhang Y."/>
            <person name="Zimin A.V."/>
            <person name="Baldwin J."/>
            <person name="Abdouelleil A."/>
            <person name="Abdulkadir J."/>
            <person name="Abebe A."/>
            <person name="Abera B."/>
            <person name="Abreu J."/>
            <person name="Acer S.C."/>
            <person name="Aftuck L."/>
            <person name="Alexander A."/>
            <person name="An P."/>
            <person name="Anderson E."/>
            <person name="Anderson S."/>
            <person name="Arachi H."/>
            <person name="Azer M."/>
            <person name="Bachantsang P."/>
            <person name="Barry A."/>
            <person name="Bayul T."/>
            <person name="Berlin A."/>
            <person name="Bessette D."/>
            <person name="Bloom T."/>
            <person name="Blye J."/>
            <person name="Boguslavskiy L."/>
            <person name="Bonnet C."/>
            <person name="Boukhgalter B."/>
            <person name="Bourzgui I."/>
            <person name="Brown A."/>
            <person name="Cahill P."/>
            <person name="Channer S."/>
            <person name="Cheshatsang Y."/>
            <person name="Chuda L."/>
            <person name="Citroen M."/>
            <person name="Collymore A."/>
            <person name="Cooke P."/>
            <person name="Costello M."/>
            <person name="D'Aco K."/>
            <person name="Daza R."/>
            <person name="De Haan G."/>
            <person name="DeGray S."/>
            <person name="DeMaso C."/>
            <person name="Dhargay N."/>
            <person name="Dooley K."/>
            <person name="Dooley E."/>
            <person name="Doricent M."/>
            <person name="Dorje P."/>
            <person name="Dorjee K."/>
            <person name="Dupes A."/>
            <person name="Elong R."/>
            <person name="Falk J."/>
            <person name="Farina A."/>
            <person name="Faro S."/>
            <person name="Ferguson D."/>
            <person name="Fisher S."/>
            <person name="Foley C.D."/>
            <person name="Franke A."/>
            <person name="Friedrich D."/>
            <person name="Gadbois L."/>
            <person name="Gearin G."/>
            <person name="Gearin C.R."/>
            <person name="Giannoukos G."/>
            <person name="Goode T."/>
            <person name="Graham J."/>
            <person name="Grandbois E."/>
            <person name="Grewal S."/>
            <person name="Gyaltsen K."/>
            <person name="Hafez N."/>
            <person name="Hagos B."/>
            <person name="Hall J."/>
            <person name="Henson C."/>
            <person name="Hollinger A."/>
            <person name="Honan T."/>
            <person name="Huard M.D."/>
            <person name="Hughes L."/>
            <person name="Hurhula B."/>
            <person name="Husby M.E."/>
            <person name="Kamat A."/>
            <person name="Kanga B."/>
            <person name="Kashin S."/>
            <person name="Khazanovich D."/>
            <person name="Kisner P."/>
            <person name="Lance K."/>
            <person name="Lara M."/>
            <person name="Lee W."/>
            <person name="Lennon N."/>
            <person name="Letendre F."/>
            <person name="LeVine R."/>
            <person name="Lipovsky A."/>
            <person name="Liu X."/>
            <person name="Liu J."/>
            <person name="Liu S."/>
            <person name="Lokyitsang T."/>
            <person name="Lokyitsang Y."/>
            <person name="Lubonja R."/>
            <person name="Lui A."/>
            <person name="MacDonald P."/>
            <person name="Magnisalis V."/>
            <person name="Maru K."/>
            <person name="Matthews C."/>
            <person name="McCusker W."/>
            <person name="McDonough S."/>
            <person name="Mehta T."/>
            <person name="Meldrim J."/>
            <person name="Meneus L."/>
            <person name="Mihai O."/>
            <person name="Mihalev A."/>
            <person name="Mihova T."/>
            <person name="Mittelman R."/>
            <person name="Mlenga V."/>
            <person name="Montmayeur A."/>
            <person name="Mulrain L."/>
            <person name="Navidi A."/>
            <person name="Naylor J."/>
            <person name="Negash T."/>
            <person name="Nguyen T."/>
            <person name="Nguyen N."/>
            <person name="Nicol R."/>
            <person name="Norbu C."/>
            <person name="Norbu N."/>
            <person name="Novod N."/>
            <person name="O'Neill B."/>
            <person name="Osman S."/>
            <person name="Markiewicz E."/>
            <person name="Oyono O.L."/>
            <person name="Patti C."/>
            <person name="Phunkhang P."/>
            <person name="Pierre F."/>
            <person name="Priest M."/>
            <person name="Raghuraman S."/>
            <person name="Rege F."/>
            <person name="Reyes R."/>
            <person name="Rise C."/>
            <person name="Rogov P."/>
            <person name="Ross K."/>
            <person name="Ryan E."/>
            <person name="Settipalli S."/>
            <person name="Shea T."/>
            <person name="Sherpa N."/>
            <person name="Shi L."/>
            <person name="Shih D."/>
            <person name="Sparrow T."/>
            <person name="Spaulding J."/>
            <person name="Stalker J."/>
            <person name="Stange-Thomann N."/>
            <person name="Stavropoulos S."/>
            <person name="Stone C."/>
            <person name="Strader C."/>
            <person name="Tesfaye S."/>
            <person name="Thomson T."/>
            <person name="Thoulutsang Y."/>
            <person name="Thoulutsang D."/>
            <person name="Topham K."/>
            <person name="Topping I."/>
            <person name="Tsamla T."/>
            <person name="Vassiliev H."/>
            <person name="Vo A."/>
            <person name="Wangchuk T."/>
            <person name="Wangdi T."/>
            <person name="Weiand M."/>
            <person name="Wilkinson J."/>
            <person name="Wilson A."/>
            <person name="Yadav S."/>
            <person name="Young G."/>
            <person name="Yu Q."/>
            <person name="Zembek L."/>
            <person name="Zhong D."/>
            <person name="Zimmer A."/>
            <person name="Zwirko Z."/>
            <person name="Jaffe D.B."/>
            <person name="Alvarez P."/>
            <person name="Brockman W."/>
            <person name="Butler J."/>
            <person name="Chin C."/>
            <person name="Gnerre S."/>
            <person name="Grabherr M."/>
            <person name="Kleber M."/>
            <person name="Mauceli E."/>
            <person name="MacCallum I."/>
        </authorList>
    </citation>
    <scope>NUCLEOTIDE SEQUENCE [LARGE SCALE GENOMIC DNA]</scope>
    <source>
        <strain evidence="10">Tucson 14030-0811.24</strain>
    </source>
</reference>
<evidence type="ECO:0000256" key="1">
    <source>
        <dbReference type="ARBA" id="ARBA00012552"/>
    </source>
</evidence>
<dbReference type="SMART" id="SM00490">
    <property type="entry name" value="HELICc"/>
    <property type="match status" value="1"/>
</dbReference>
<dbReference type="eggNOG" id="KOG0924">
    <property type="taxonomic scope" value="Eukaryota"/>
</dbReference>
<keyword evidence="5" id="KW-0067">ATP-binding</keyword>
<evidence type="ECO:0000259" key="7">
    <source>
        <dbReference type="PROSITE" id="PS51192"/>
    </source>
</evidence>
<gene>
    <name evidence="9" type="primary">Dwil\GK14866</name>
    <name evidence="9" type="ORF">Dwil_GK14866</name>
</gene>
<dbReference type="Proteomes" id="UP000007798">
    <property type="component" value="Unassembled WGS sequence"/>
</dbReference>
<dbReference type="GO" id="GO:0016887">
    <property type="term" value="F:ATP hydrolysis activity"/>
    <property type="evidence" value="ECO:0007669"/>
    <property type="project" value="RHEA"/>
</dbReference>